<dbReference type="GO" id="GO:0006310">
    <property type="term" value="P:DNA recombination"/>
    <property type="evidence" value="ECO:0007669"/>
    <property type="project" value="UniProtKB-KW"/>
</dbReference>
<dbReference type="InterPro" id="IPR044068">
    <property type="entry name" value="CB"/>
</dbReference>
<evidence type="ECO:0000259" key="6">
    <source>
        <dbReference type="PROSITE" id="PS51898"/>
    </source>
</evidence>
<sequence>MRGSIKKDGYSWYVAFDLGKDPITGKRKQKRKRGFKTKKEAEKYLKQLNAINKGTYFEPSEITLSEYLDYWLENHAKPNTAKRTYENYQYMINLHLKPVLGHINISKLQPSHLQEYYAQKLSNGKIDEGGLSAQSVKHHHRLIFKALKDAVKWQLIVRNVAEAVTPPKTRKVEMQTWDNEQVKVFLEVSKDSPYYQIFLTAINTGMRRGEVLGLRWQDIDFDNNMIYVRQSLQEVKKEGLTFKEPKSGKSRSISITPSLTKEFKKIYKLQLEHKLLLGQGYHDLDLVFAQKNGKPIQPTEMARNYRKMVDKSGLPYIRFHDLRHTHATLLLQQGVHPKVVSERLGHSTIGITMDTYTHVLPNMQKEAALLLEQLIK</sequence>
<dbReference type="PANTHER" id="PTHR30349:SF64">
    <property type="entry name" value="PROPHAGE INTEGRASE INTD-RELATED"/>
    <property type="match status" value="1"/>
</dbReference>
<dbReference type="PANTHER" id="PTHR30349">
    <property type="entry name" value="PHAGE INTEGRASE-RELATED"/>
    <property type="match status" value="1"/>
</dbReference>
<reference evidence="8 9" key="2">
    <citation type="submission" date="2020-04" db="EMBL/GenBank/DDBJ databases">
        <authorList>
            <person name="Fomenkov A."/>
            <person name="Anton B.P."/>
            <person name="Roberts R.J."/>
        </authorList>
    </citation>
    <scope>NUCLEOTIDE SEQUENCE [LARGE SCALE GENOMIC DNA]</scope>
    <source>
        <strain evidence="8 9">S2</strain>
    </source>
</reference>
<dbReference type="InterPro" id="IPR002104">
    <property type="entry name" value="Integrase_catalytic"/>
</dbReference>
<dbReference type="GO" id="GO:0015074">
    <property type="term" value="P:DNA integration"/>
    <property type="evidence" value="ECO:0007669"/>
    <property type="project" value="UniProtKB-KW"/>
</dbReference>
<evidence type="ECO:0000259" key="7">
    <source>
        <dbReference type="PROSITE" id="PS51900"/>
    </source>
</evidence>
<protein>
    <submittedName>
        <fullName evidence="8">Site-specific integrase</fullName>
    </submittedName>
</protein>
<feature type="domain" description="Core-binding (CB)" evidence="7">
    <location>
        <begin position="62"/>
        <end position="151"/>
    </location>
</feature>
<dbReference type="EMBL" id="CP051128">
    <property type="protein sequence ID" value="QIZ07625.1"/>
    <property type="molecule type" value="Genomic_DNA"/>
</dbReference>
<dbReference type="SUPFAM" id="SSF56349">
    <property type="entry name" value="DNA breaking-rejoining enzymes"/>
    <property type="match status" value="1"/>
</dbReference>
<dbReference type="GO" id="GO:0003677">
    <property type="term" value="F:DNA binding"/>
    <property type="evidence" value="ECO:0007669"/>
    <property type="project" value="UniProtKB-UniRule"/>
</dbReference>
<organism evidence="8 9">
    <name type="scientific">Priestia megaterium</name>
    <name type="common">Bacillus megaterium</name>
    <dbReference type="NCBI Taxonomy" id="1404"/>
    <lineage>
        <taxon>Bacteria</taxon>
        <taxon>Bacillati</taxon>
        <taxon>Bacillota</taxon>
        <taxon>Bacilli</taxon>
        <taxon>Bacillales</taxon>
        <taxon>Bacillaceae</taxon>
        <taxon>Priestia</taxon>
    </lineage>
</organism>
<proteinExistence type="inferred from homology"/>
<evidence type="ECO:0000256" key="4">
    <source>
        <dbReference type="ARBA" id="ARBA00023172"/>
    </source>
</evidence>
<evidence type="ECO:0000313" key="8">
    <source>
        <dbReference type="EMBL" id="QIZ07625.1"/>
    </source>
</evidence>
<feature type="domain" description="Tyr recombinase" evidence="6">
    <location>
        <begin position="172"/>
        <end position="369"/>
    </location>
</feature>
<evidence type="ECO:0000256" key="1">
    <source>
        <dbReference type="ARBA" id="ARBA00008857"/>
    </source>
</evidence>
<reference evidence="8 9" key="1">
    <citation type="submission" date="2020-04" db="EMBL/GenBank/DDBJ databases">
        <title>Genome-Wide Identification of 5-Methylcytosine Sites in Bacterial Genomes By High-Throughput Sequencing of MspJI Restriction Fragments.</title>
        <authorList>
            <person name="Wu V."/>
        </authorList>
    </citation>
    <scope>NUCLEOTIDE SEQUENCE [LARGE SCALE GENOMIC DNA]</scope>
    <source>
        <strain evidence="8 9">S2</strain>
    </source>
</reference>
<name>A0A6H1P2D0_PRIMG</name>
<dbReference type="InterPro" id="IPR028259">
    <property type="entry name" value="AP2-like_int_N"/>
</dbReference>
<dbReference type="Pfam" id="PF14659">
    <property type="entry name" value="Phage_int_SAM_3"/>
    <property type="match status" value="1"/>
</dbReference>
<dbReference type="Gene3D" id="1.10.443.10">
    <property type="entry name" value="Intergrase catalytic core"/>
    <property type="match status" value="1"/>
</dbReference>
<dbReference type="InterPro" id="IPR010998">
    <property type="entry name" value="Integrase_recombinase_N"/>
</dbReference>
<keyword evidence="3 5" id="KW-0238">DNA-binding</keyword>
<evidence type="ECO:0000256" key="3">
    <source>
        <dbReference type="ARBA" id="ARBA00023125"/>
    </source>
</evidence>
<dbReference type="AlphaFoldDB" id="A0A6H1P2D0"/>
<accession>A0A6H1P2D0</accession>
<dbReference type="Pfam" id="PF00589">
    <property type="entry name" value="Phage_integrase"/>
    <property type="match status" value="1"/>
</dbReference>
<dbReference type="InterPro" id="IPR050090">
    <property type="entry name" value="Tyrosine_recombinase_XerCD"/>
</dbReference>
<keyword evidence="2" id="KW-0229">DNA integration</keyword>
<dbReference type="InterPro" id="IPR004107">
    <property type="entry name" value="Integrase_SAM-like_N"/>
</dbReference>
<comment type="similarity">
    <text evidence="1">Belongs to the 'phage' integrase family.</text>
</comment>
<evidence type="ECO:0000313" key="9">
    <source>
        <dbReference type="Proteomes" id="UP000501868"/>
    </source>
</evidence>
<dbReference type="CDD" id="cd01189">
    <property type="entry name" value="INT_ICEBs1_C_like"/>
    <property type="match status" value="1"/>
</dbReference>
<dbReference type="Proteomes" id="UP000501868">
    <property type="component" value="Chromosome"/>
</dbReference>
<dbReference type="PROSITE" id="PS51900">
    <property type="entry name" value="CB"/>
    <property type="match status" value="1"/>
</dbReference>
<dbReference type="PROSITE" id="PS51898">
    <property type="entry name" value="TYR_RECOMBINASE"/>
    <property type="match status" value="1"/>
</dbReference>
<dbReference type="InterPro" id="IPR011010">
    <property type="entry name" value="DNA_brk_join_enz"/>
</dbReference>
<keyword evidence="4" id="KW-0233">DNA recombination</keyword>
<gene>
    <name evidence="8" type="ORF">HFZ78_13510</name>
</gene>
<dbReference type="InterPro" id="IPR013762">
    <property type="entry name" value="Integrase-like_cat_sf"/>
</dbReference>
<dbReference type="Gene3D" id="1.10.150.130">
    <property type="match status" value="1"/>
</dbReference>
<evidence type="ECO:0000256" key="5">
    <source>
        <dbReference type="PROSITE-ProRule" id="PRU01248"/>
    </source>
</evidence>
<dbReference type="Pfam" id="PF14657">
    <property type="entry name" value="Arm-DNA-bind_4"/>
    <property type="match status" value="1"/>
</dbReference>
<evidence type="ECO:0000256" key="2">
    <source>
        <dbReference type="ARBA" id="ARBA00022908"/>
    </source>
</evidence>